<keyword evidence="2" id="KW-0812">Transmembrane</keyword>
<dbReference type="PATRIC" id="fig|1341157.4.peg.2638"/>
<dbReference type="AlphaFoldDB" id="W7UGV8"/>
<name>W7UGV8_RUMFL</name>
<comment type="caution">
    <text evidence="3">The sequence shown here is derived from an EMBL/GenBank/DDBJ whole genome shotgun (WGS) entry which is preliminary data.</text>
</comment>
<accession>W7UGV8</accession>
<protein>
    <submittedName>
        <fullName evidence="3">Uncharacterized protein</fullName>
    </submittedName>
</protein>
<proteinExistence type="predicted"/>
<feature type="compositionally biased region" description="Low complexity" evidence="1">
    <location>
        <begin position="99"/>
        <end position="143"/>
    </location>
</feature>
<organism evidence="3 4">
    <name type="scientific">Ruminococcus flavefaciens 007c</name>
    <dbReference type="NCBI Taxonomy" id="1341157"/>
    <lineage>
        <taxon>Bacteria</taxon>
        <taxon>Bacillati</taxon>
        <taxon>Bacillota</taxon>
        <taxon>Clostridia</taxon>
        <taxon>Eubacteriales</taxon>
        <taxon>Oscillospiraceae</taxon>
        <taxon>Ruminococcus</taxon>
    </lineage>
</organism>
<reference evidence="3 4" key="1">
    <citation type="journal article" date="2014" name="PLoS ONE">
        <title>Rumen cellulosomics: divergent fiber-degrading strategies revealed by comparative genome-wide analysis of six ruminococcal strains.</title>
        <authorList>
            <person name="Dassa B."/>
            <person name="Borovok I."/>
            <person name="Ruimy-Israeli V."/>
            <person name="Lamed R."/>
            <person name="Flint H.J."/>
            <person name="Duncan S.H."/>
            <person name="Henrissat B."/>
            <person name="Coutinho P."/>
            <person name="Morrison M."/>
            <person name="Mosoni P."/>
            <person name="Yeoman C.J."/>
            <person name="White B.A."/>
            <person name="Bayer E.A."/>
        </authorList>
    </citation>
    <scope>NUCLEOTIDE SEQUENCE [LARGE SCALE GENOMIC DNA]</scope>
    <source>
        <strain evidence="3 4">007c</strain>
    </source>
</reference>
<feature type="transmembrane region" description="Helical" evidence="2">
    <location>
        <begin position="65"/>
        <end position="86"/>
    </location>
</feature>
<sequence>MNNKDIIRTLRNADKTSVEKLMAEESKKNEIFAKAQHKANIDTSEYTDSVSGVEKYERRISMTRIASIAAAAVLLIGSISGGAYMMRKNNNDPVTPGQVEPATTTEPTTTAGLTTGTASTVSTTADTTTSNTSTETTTAENTAQQISVTKEDLIEKAMDDNSVKYFDQFSADYSILINERREFHTEPETHTGKIYLDEVGMTAAGTEERFVNDKLISRSLFAVKDGQAINGDEYCAETDYVNGGYKSLETPLRNYYTQPFTDKVIINRMPTGRNIAINVNAPENWEITGERTESGRKIVSISGFEKGNNNYEGVYREYTYTAEIDAATGITISYDVFDSEGNTSYSYKMTNYKFDDDAVEFKSASDIISEIENGGFTKLGD</sequence>
<dbReference type="OrthoDB" id="1818499at2"/>
<keyword evidence="4" id="KW-1185">Reference proteome</keyword>
<dbReference type="RefSeq" id="WP_019679701.1">
    <property type="nucleotide sequence ID" value="NZ_ATAX01000028.1"/>
</dbReference>
<feature type="region of interest" description="Disordered" evidence="1">
    <location>
        <begin position="90"/>
        <end position="144"/>
    </location>
</feature>
<evidence type="ECO:0000313" key="3">
    <source>
        <dbReference type="EMBL" id="EWM53153.1"/>
    </source>
</evidence>
<keyword evidence="2" id="KW-0472">Membrane</keyword>
<evidence type="ECO:0000256" key="1">
    <source>
        <dbReference type="SAM" id="MobiDB-lite"/>
    </source>
</evidence>
<dbReference type="EMBL" id="ATAX01000028">
    <property type="protein sequence ID" value="EWM53153.1"/>
    <property type="molecule type" value="Genomic_DNA"/>
</dbReference>
<evidence type="ECO:0000313" key="4">
    <source>
        <dbReference type="Proteomes" id="UP000019365"/>
    </source>
</evidence>
<keyword evidence="2" id="KW-1133">Transmembrane helix</keyword>
<gene>
    <name evidence="3" type="ORF">RF007C_16200</name>
</gene>
<evidence type="ECO:0000256" key="2">
    <source>
        <dbReference type="SAM" id="Phobius"/>
    </source>
</evidence>
<dbReference type="Proteomes" id="UP000019365">
    <property type="component" value="Unassembled WGS sequence"/>
</dbReference>
<dbReference type="eggNOG" id="ENOG50324Q5">
    <property type="taxonomic scope" value="Bacteria"/>
</dbReference>